<keyword evidence="7" id="KW-1185">Reference proteome</keyword>
<proteinExistence type="inferred from homology"/>
<gene>
    <name evidence="6" type="ORF">DQG23_22260</name>
</gene>
<dbReference type="OrthoDB" id="9774495at2"/>
<dbReference type="GO" id="GO:0006545">
    <property type="term" value="P:glycine biosynthetic process"/>
    <property type="evidence" value="ECO:0007669"/>
    <property type="project" value="TreeGrafter"/>
</dbReference>
<dbReference type="GO" id="GO:0008732">
    <property type="term" value="F:L-allo-threonine aldolase activity"/>
    <property type="evidence" value="ECO:0007669"/>
    <property type="project" value="TreeGrafter"/>
</dbReference>
<comment type="caution">
    <text evidence="6">The sequence shown here is derived from an EMBL/GenBank/DDBJ whole genome shotgun (WGS) entry which is preliminary data.</text>
</comment>
<evidence type="ECO:0000259" key="5">
    <source>
        <dbReference type="Pfam" id="PF01212"/>
    </source>
</evidence>
<evidence type="ECO:0000256" key="3">
    <source>
        <dbReference type="ARBA" id="ARBA00022898"/>
    </source>
</evidence>
<dbReference type="AlphaFoldDB" id="A0A329MH83"/>
<comment type="cofactor">
    <cofactor evidence="1">
        <name>pyridoxal 5'-phosphate</name>
        <dbReference type="ChEBI" id="CHEBI:597326"/>
    </cofactor>
</comment>
<evidence type="ECO:0000256" key="1">
    <source>
        <dbReference type="ARBA" id="ARBA00001933"/>
    </source>
</evidence>
<dbReference type="Gene3D" id="3.40.640.10">
    <property type="entry name" value="Type I PLP-dependent aspartate aminotransferase-like (Major domain)"/>
    <property type="match status" value="1"/>
</dbReference>
<comment type="similarity">
    <text evidence="2">Belongs to the threonine aldolase family.</text>
</comment>
<dbReference type="PANTHER" id="PTHR48097">
    <property type="entry name" value="L-THREONINE ALDOLASE-RELATED"/>
    <property type="match status" value="1"/>
</dbReference>
<dbReference type="GO" id="GO:0005829">
    <property type="term" value="C:cytosol"/>
    <property type="evidence" value="ECO:0007669"/>
    <property type="project" value="TreeGrafter"/>
</dbReference>
<dbReference type="PIRSF" id="PIRSF017617">
    <property type="entry name" value="Thr_aldolase"/>
    <property type="match status" value="1"/>
</dbReference>
<dbReference type="InterPro" id="IPR015422">
    <property type="entry name" value="PyrdxlP-dep_Trfase_small"/>
</dbReference>
<dbReference type="RefSeq" id="WP_113033077.1">
    <property type="nucleotide sequence ID" value="NZ_QMFB01000013.1"/>
</dbReference>
<protein>
    <recommendedName>
        <fullName evidence="5">Aromatic amino acid beta-eliminating lyase/threonine aldolase domain-containing protein</fullName>
    </recommendedName>
</protein>
<dbReference type="EMBL" id="QMFB01000013">
    <property type="protein sequence ID" value="RAV19259.1"/>
    <property type="molecule type" value="Genomic_DNA"/>
</dbReference>
<keyword evidence="3" id="KW-0663">Pyridoxal phosphate</keyword>
<dbReference type="Pfam" id="PF01212">
    <property type="entry name" value="Beta_elim_lyase"/>
    <property type="match status" value="1"/>
</dbReference>
<dbReference type="Gene3D" id="3.90.1150.10">
    <property type="entry name" value="Aspartate Aminotransferase, domain 1"/>
    <property type="match status" value="1"/>
</dbReference>
<name>A0A329MH83_9BACL</name>
<organism evidence="6 7">
    <name type="scientific">Paenibacillus contaminans</name>
    <dbReference type="NCBI Taxonomy" id="450362"/>
    <lineage>
        <taxon>Bacteria</taxon>
        <taxon>Bacillati</taxon>
        <taxon>Bacillota</taxon>
        <taxon>Bacilli</taxon>
        <taxon>Bacillales</taxon>
        <taxon>Paenibacillaceae</taxon>
        <taxon>Paenibacillus</taxon>
    </lineage>
</organism>
<evidence type="ECO:0000256" key="4">
    <source>
        <dbReference type="PIRSR" id="PIRSR017617-1"/>
    </source>
</evidence>
<evidence type="ECO:0000256" key="2">
    <source>
        <dbReference type="ARBA" id="ARBA00006966"/>
    </source>
</evidence>
<accession>A0A329MH83</accession>
<evidence type="ECO:0000313" key="6">
    <source>
        <dbReference type="EMBL" id="RAV19259.1"/>
    </source>
</evidence>
<sequence>MSNDGRYIDLGTDARTAPTSRMWEAMQAVALNAVPFKGHEAVETLTLRACELTGMQSALLLPSCTMANLVAIMAHADRGDQVILEESSHIAWSEGWGMASIAGIYPKLLKGSRGAIDLSDIRAAIGRSVFSHRPHTKLLCLENTHNASGGAVLPLAYTEEVCAAMKERGISVHLDGARVFNAAVALHSPVRPLTETFDSVALNLNKGISALEGALLCGSSAFIRKASRLARTLGGDSQHKADIIAAAGLIGLNEMADVIAEDHRRARLFASAAQRIAGVAIELESVRTNIVMADVSGTGLAADEVLRRLLHRGVAAYLYNEHTLRFVFHRQISDDDAKTAARRLEEAIGHS</sequence>
<feature type="domain" description="Aromatic amino acid beta-eliminating lyase/threonine aldolase" evidence="5">
    <location>
        <begin position="9"/>
        <end position="295"/>
    </location>
</feature>
<dbReference type="InterPro" id="IPR023603">
    <property type="entry name" value="Low_specificity_L-TA-like"/>
</dbReference>
<dbReference type="InterPro" id="IPR015421">
    <property type="entry name" value="PyrdxlP-dep_Trfase_major"/>
</dbReference>
<dbReference type="InterPro" id="IPR001597">
    <property type="entry name" value="ArAA_b-elim_lyase/Thr_aldolase"/>
</dbReference>
<dbReference type="InterPro" id="IPR015424">
    <property type="entry name" value="PyrdxlP-dep_Trfase"/>
</dbReference>
<dbReference type="PANTHER" id="PTHR48097:SF9">
    <property type="entry name" value="L-THREONINE ALDOLASE"/>
    <property type="match status" value="1"/>
</dbReference>
<dbReference type="SUPFAM" id="SSF53383">
    <property type="entry name" value="PLP-dependent transferases"/>
    <property type="match status" value="1"/>
</dbReference>
<feature type="modified residue" description="N6-(pyridoxal phosphate)lysine" evidence="4">
    <location>
        <position position="206"/>
    </location>
</feature>
<dbReference type="Proteomes" id="UP000250369">
    <property type="component" value="Unassembled WGS sequence"/>
</dbReference>
<dbReference type="NCBIfam" id="NF041359">
    <property type="entry name" value="GntG_guanitoxin"/>
    <property type="match status" value="1"/>
</dbReference>
<evidence type="ECO:0000313" key="7">
    <source>
        <dbReference type="Proteomes" id="UP000250369"/>
    </source>
</evidence>
<dbReference type="GO" id="GO:0006567">
    <property type="term" value="P:L-threonine catabolic process"/>
    <property type="evidence" value="ECO:0007669"/>
    <property type="project" value="TreeGrafter"/>
</dbReference>
<reference evidence="6 7" key="1">
    <citation type="journal article" date="2009" name="Int. J. Syst. Evol. Microbiol.">
        <title>Paenibacillus contaminans sp. nov., isolated from a contaminated laboratory plate.</title>
        <authorList>
            <person name="Chou J.H."/>
            <person name="Lee J.H."/>
            <person name="Lin M.C."/>
            <person name="Chang P.S."/>
            <person name="Arun A.B."/>
            <person name="Young C.C."/>
            <person name="Chen W.M."/>
        </authorList>
    </citation>
    <scope>NUCLEOTIDE SEQUENCE [LARGE SCALE GENOMIC DNA]</scope>
    <source>
        <strain evidence="6 7">CKOBP-6</strain>
    </source>
</reference>